<evidence type="ECO:0000313" key="6">
    <source>
        <dbReference type="EMBL" id="GAA2139140.1"/>
    </source>
</evidence>
<dbReference type="Pfam" id="PF03816">
    <property type="entry name" value="LytR_cpsA_psr"/>
    <property type="match status" value="1"/>
</dbReference>
<evidence type="ECO:0000259" key="5">
    <source>
        <dbReference type="Pfam" id="PF13399"/>
    </source>
</evidence>
<dbReference type="PANTHER" id="PTHR33392">
    <property type="entry name" value="POLYISOPRENYL-TEICHOIC ACID--PEPTIDOGLYCAN TEICHOIC ACID TRANSFERASE TAGU"/>
    <property type="match status" value="1"/>
</dbReference>
<feature type="transmembrane region" description="Helical" evidence="3">
    <location>
        <begin position="43"/>
        <end position="64"/>
    </location>
</feature>
<dbReference type="Proteomes" id="UP001501020">
    <property type="component" value="Unassembled WGS sequence"/>
</dbReference>
<evidence type="ECO:0008006" key="8">
    <source>
        <dbReference type="Google" id="ProtNLM"/>
    </source>
</evidence>
<keyword evidence="3" id="KW-0812">Transmembrane</keyword>
<gene>
    <name evidence="6" type="ORF">GCM10009727_35400</name>
</gene>
<dbReference type="RefSeq" id="WP_344267833.1">
    <property type="nucleotide sequence ID" value="NZ_BAAAMR010000028.1"/>
</dbReference>
<feature type="domain" description="LytR/CpsA/Psr regulator C-terminal" evidence="5">
    <location>
        <begin position="370"/>
        <end position="453"/>
    </location>
</feature>
<evidence type="ECO:0000259" key="4">
    <source>
        <dbReference type="Pfam" id="PF03816"/>
    </source>
</evidence>
<evidence type="ECO:0000256" key="3">
    <source>
        <dbReference type="SAM" id="Phobius"/>
    </source>
</evidence>
<evidence type="ECO:0000313" key="7">
    <source>
        <dbReference type="Proteomes" id="UP001501020"/>
    </source>
</evidence>
<comment type="similarity">
    <text evidence="1">Belongs to the LytR/CpsA/Psr (LCP) family.</text>
</comment>
<dbReference type="InterPro" id="IPR004474">
    <property type="entry name" value="LytR_CpsA_psr"/>
</dbReference>
<organism evidence="6 7">
    <name type="scientific">Actinomadura napierensis</name>
    <dbReference type="NCBI Taxonomy" id="267854"/>
    <lineage>
        <taxon>Bacteria</taxon>
        <taxon>Bacillati</taxon>
        <taxon>Actinomycetota</taxon>
        <taxon>Actinomycetes</taxon>
        <taxon>Streptosporangiales</taxon>
        <taxon>Thermomonosporaceae</taxon>
        <taxon>Actinomadura</taxon>
    </lineage>
</organism>
<feature type="domain" description="Cell envelope-related transcriptional attenuator" evidence="4">
    <location>
        <begin position="118"/>
        <end position="274"/>
    </location>
</feature>
<sequence>MLTIQTESLEPMSSNPTYLDYADEVEPAPDPAPRRRGRRVLKWFAIATAVVVVAAGATGYGFYWQLQHNIDHEDTDKLIGGKRPPKLNSALNILMLGTDSRAGANAKYGRGMKNDPPRSDTMILLHLSPGGKQATGISFPRDLMVPIPACRRTDGTSSPAATVGMINSSFTNGGASCTVKTIENLTHIKIDHFMQVDFTSFKAVTEAVGGVEVCLPQDVNDKDSKLHLTKGKHTIQGETALAYVRDRHGLGDESDLQRIKRQQQFMGSLANKVLSAGTLTDPKKVYDLAEAGTKSLTTDKGLDLGTMVKIARSMHGLTAGKLDFVTIPVAAYAPDPNRVALLQPDAGRFFTAIRQDQSVEAAAKKTAAPVSVRLYDATGRSSTAAKVAKQLKAQGFQIVGTETMKTRRTTGVYYAQGSQPQAAALAAVVPGAKKALYPKAGPGVVNLVLGTSFTAVKEKKKAGIPTLEGEIHADGDICGTGT</sequence>
<dbReference type="PANTHER" id="PTHR33392:SF6">
    <property type="entry name" value="POLYISOPRENYL-TEICHOIC ACID--PEPTIDOGLYCAN TEICHOIC ACID TRANSFERASE TAGU"/>
    <property type="match status" value="1"/>
</dbReference>
<dbReference type="NCBIfam" id="TIGR00350">
    <property type="entry name" value="lytR_cpsA_psr"/>
    <property type="match status" value="1"/>
</dbReference>
<accession>A0ABN2ZAB4</accession>
<dbReference type="Pfam" id="PF13399">
    <property type="entry name" value="LytR_C"/>
    <property type="match status" value="1"/>
</dbReference>
<protein>
    <recommendedName>
        <fullName evidence="8">LytR family transcriptional regulator</fullName>
    </recommendedName>
</protein>
<comment type="caution">
    <text evidence="6">The sequence shown here is derived from an EMBL/GenBank/DDBJ whole genome shotgun (WGS) entry which is preliminary data.</text>
</comment>
<dbReference type="InterPro" id="IPR027381">
    <property type="entry name" value="LytR/CpsA/Psr_C"/>
</dbReference>
<feature type="compositionally biased region" description="Polar residues" evidence="2">
    <location>
        <begin position="1"/>
        <end position="17"/>
    </location>
</feature>
<evidence type="ECO:0000256" key="2">
    <source>
        <dbReference type="SAM" id="MobiDB-lite"/>
    </source>
</evidence>
<dbReference type="Gene3D" id="3.40.630.190">
    <property type="entry name" value="LCP protein"/>
    <property type="match status" value="1"/>
</dbReference>
<evidence type="ECO:0000256" key="1">
    <source>
        <dbReference type="ARBA" id="ARBA00006068"/>
    </source>
</evidence>
<keyword evidence="7" id="KW-1185">Reference proteome</keyword>
<keyword evidence="3" id="KW-0472">Membrane</keyword>
<dbReference type="InterPro" id="IPR050922">
    <property type="entry name" value="LytR/CpsA/Psr_CW_biosynth"/>
</dbReference>
<feature type="region of interest" description="Disordered" evidence="2">
    <location>
        <begin position="1"/>
        <end position="34"/>
    </location>
</feature>
<name>A0ABN2ZAB4_9ACTN</name>
<dbReference type="EMBL" id="BAAAMR010000028">
    <property type="protein sequence ID" value="GAA2139140.1"/>
    <property type="molecule type" value="Genomic_DNA"/>
</dbReference>
<keyword evidence="3" id="KW-1133">Transmembrane helix</keyword>
<dbReference type="Gene3D" id="3.30.70.2390">
    <property type="match status" value="1"/>
</dbReference>
<reference evidence="6 7" key="1">
    <citation type="journal article" date="2019" name="Int. J. Syst. Evol. Microbiol.">
        <title>The Global Catalogue of Microorganisms (GCM) 10K type strain sequencing project: providing services to taxonomists for standard genome sequencing and annotation.</title>
        <authorList>
            <consortium name="The Broad Institute Genomics Platform"/>
            <consortium name="The Broad Institute Genome Sequencing Center for Infectious Disease"/>
            <person name="Wu L."/>
            <person name="Ma J."/>
        </authorList>
    </citation>
    <scope>NUCLEOTIDE SEQUENCE [LARGE SCALE GENOMIC DNA]</scope>
    <source>
        <strain evidence="6 7">JCM 13850</strain>
    </source>
</reference>
<proteinExistence type="inferred from homology"/>